<dbReference type="Proteomes" id="UP000722336">
    <property type="component" value="Unassembled WGS sequence"/>
</dbReference>
<keyword evidence="1" id="KW-0802">TPR repeat</keyword>
<name>A0ABS6SFA3_9SPHN</name>
<protein>
    <submittedName>
        <fullName evidence="3">PEP-CTERM system TPR-repeat protein PrsT</fullName>
    </submittedName>
</protein>
<keyword evidence="2" id="KW-0732">Signal</keyword>
<dbReference type="PROSITE" id="PS50005">
    <property type="entry name" value="TPR"/>
    <property type="match status" value="4"/>
</dbReference>
<dbReference type="RefSeq" id="WP_218445287.1">
    <property type="nucleotide sequence ID" value="NZ_JAGSPA010000002.1"/>
</dbReference>
<evidence type="ECO:0000313" key="3">
    <source>
        <dbReference type="EMBL" id="MBV7256616.1"/>
    </source>
</evidence>
<evidence type="ECO:0000256" key="2">
    <source>
        <dbReference type="SAM" id="SignalP"/>
    </source>
</evidence>
<dbReference type="InterPro" id="IPR019734">
    <property type="entry name" value="TPR_rpt"/>
</dbReference>
<feature type="repeat" description="TPR" evidence="1">
    <location>
        <begin position="892"/>
        <end position="925"/>
    </location>
</feature>
<dbReference type="Pfam" id="PF14559">
    <property type="entry name" value="TPR_19"/>
    <property type="match status" value="3"/>
</dbReference>
<accession>A0ABS6SFA3</accession>
<reference evidence="3 4" key="1">
    <citation type="submission" date="2021-04" db="EMBL/GenBank/DDBJ databases">
        <authorList>
            <person name="Pira H."/>
            <person name="Risdian C."/>
            <person name="Wink J."/>
        </authorList>
    </citation>
    <scope>NUCLEOTIDE SEQUENCE [LARGE SCALE GENOMIC DNA]</scope>
    <source>
        <strain evidence="3 4">WHA3</strain>
    </source>
</reference>
<proteinExistence type="predicted"/>
<organism evidence="3 4">
    <name type="scientific">Pacificimonas pallii</name>
    <dbReference type="NCBI Taxonomy" id="2827236"/>
    <lineage>
        <taxon>Bacteria</taxon>
        <taxon>Pseudomonadati</taxon>
        <taxon>Pseudomonadota</taxon>
        <taxon>Alphaproteobacteria</taxon>
        <taxon>Sphingomonadales</taxon>
        <taxon>Sphingosinicellaceae</taxon>
        <taxon>Pacificimonas</taxon>
    </lineage>
</organism>
<gene>
    <name evidence="3" type="primary">prsT</name>
    <name evidence="3" type="ORF">KCG44_07435</name>
</gene>
<dbReference type="PANTHER" id="PTHR12558">
    <property type="entry name" value="CELL DIVISION CYCLE 16,23,27"/>
    <property type="match status" value="1"/>
</dbReference>
<keyword evidence="4" id="KW-1185">Reference proteome</keyword>
<dbReference type="PANTHER" id="PTHR12558:SF13">
    <property type="entry name" value="CELL DIVISION CYCLE PROTEIN 27 HOMOLOG"/>
    <property type="match status" value="1"/>
</dbReference>
<dbReference type="NCBIfam" id="TIGR02917">
    <property type="entry name" value="PEP_TPR_lipo"/>
    <property type="match status" value="1"/>
</dbReference>
<feature type="repeat" description="TPR" evidence="1">
    <location>
        <begin position="144"/>
        <end position="177"/>
    </location>
</feature>
<feature type="repeat" description="TPR" evidence="1">
    <location>
        <begin position="212"/>
        <end position="245"/>
    </location>
</feature>
<feature type="signal peptide" evidence="2">
    <location>
        <begin position="1"/>
        <end position="36"/>
    </location>
</feature>
<comment type="caution">
    <text evidence="3">The sequence shown here is derived from an EMBL/GenBank/DDBJ whole genome shotgun (WGS) entry which is preliminary data.</text>
</comment>
<dbReference type="EMBL" id="JAGSPA010000002">
    <property type="protein sequence ID" value="MBV7256616.1"/>
    <property type="molecule type" value="Genomic_DNA"/>
</dbReference>
<evidence type="ECO:0000313" key="4">
    <source>
        <dbReference type="Proteomes" id="UP000722336"/>
    </source>
</evidence>
<feature type="repeat" description="TPR" evidence="1">
    <location>
        <begin position="483"/>
        <end position="516"/>
    </location>
</feature>
<dbReference type="SMART" id="SM00028">
    <property type="entry name" value="TPR"/>
    <property type="match status" value="13"/>
</dbReference>
<sequence>MNNSRIVNRKTRLLRGAALAAAVGLLTPLAATPARADAESESNEAYTKAFESYYGGDFRTARIQLLNALKQNPENSLARILQARVALELGGGVQAQTELERAVASGVPGDKVRHLRAHAFLLQGKTDEARDLLQASTIPPQFEAYASRLRGLLAFRKRDFELAEREFNRALALAPEDPATVNAVAKFMGSIGQHGQAIELLDYVLERRPTHVKTLVVRGDMARNAKGLEAALPFFNRAVEIDPNNIEALLERAATLGDLRKEKEARADIKRVNQLVEKHPLALYLEAVLDTRNGQTDNARTLMTETRGVLDDFPPAVMLQGLLALDAGNIEQATDFLGKLVGMIPNSKTARKLYATAQLQKGDPEGAFASIKPILDANSADARTYAIAGAARARVGMMNEAQDYLQKAQEAGGEVAVQNQLAMTQLLQGQTDLAEETVATVLRDDETSLSAMMMQTLIDMRQGDFQDALRSASKIAKEHPQLPIGWNLRGGAYLGLGDRDKAEASFRAALKRKPDYPEARRNLAQLLIAKGDARGAKRQLRQVIANDGTDVRALLTLGELAGVEGDRKEQLEWLQQAAGINRGAPGPRIALTDAYMAAGNENAASNEANALLRDFPENPDALLTAARIYEQTGRQSQLVSLFDRMVSSAPDALLPRILLGRALQANDRVDDARSTFQRALTITGESTVPAYLELIALEARAGRMEQAREWAVRLRNERPDSNIAENALGRAYMISGKPQEALASFASARKKNFDLATARGIADAYVRLNRRDDAIKVLQSYQSANPKDSGALASIAELQLAQGQYRQAIANYEQLREVIGNRDPAILNNLAWAYIQLEDPRAIPVAKMAYNFASRNPSIADTYGWAMLKAGGDKKEALSLLRRASRALPRSAEIRYHLAEAYLANGKRAEALTEVQRALKSNQQFSERTQAQVLLRRLQGS</sequence>
<dbReference type="InterPro" id="IPR014266">
    <property type="entry name" value="PEP-CTERM_TPR_PrsT"/>
</dbReference>
<dbReference type="Pfam" id="PF13432">
    <property type="entry name" value="TPR_16"/>
    <property type="match status" value="5"/>
</dbReference>
<feature type="chain" id="PRO_5045168066" evidence="2">
    <location>
        <begin position="37"/>
        <end position="941"/>
    </location>
</feature>
<evidence type="ECO:0000256" key="1">
    <source>
        <dbReference type="PROSITE-ProRule" id="PRU00339"/>
    </source>
</evidence>